<dbReference type="EMBL" id="FLQV01000072">
    <property type="protein sequence ID" value="SBS80836.1"/>
    <property type="molecule type" value="Genomic_DNA"/>
</dbReference>
<reference evidence="3" key="1">
    <citation type="submission" date="2016-05" db="EMBL/GenBank/DDBJ databases">
        <authorList>
            <person name="Naeem Raeece"/>
        </authorList>
    </citation>
    <scope>NUCLEOTIDE SEQUENCE [LARGE SCALE GENOMIC DNA]</scope>
</reference>
<organism evidence="2 3">
    <name type="scientific">Plasmodium ovale curtisi</name>
    <dbReference type="NCBI Taxonomy" id="864141"/>
    <lineage>
        <taxon>Eukaryota</taxon>
        <taxon>Sar</taxon>
        <taxon>Alveolata</taxon>
        <taxon>Apicomplexa</taxon>
        <taxon>Aconoidasida</taxon>
        <taxon>Haemosporida</taxon>
        <taxon>Plasmodiidae</taxon>
        <taxon>Plasmodium</taxon>
        <taxon>Plasmodium (Plasmodium)</taxon>
    </lineage>
</organism>
<name>A0A1A8VPW3_PLAOA</name>
<evidence type="ECO:0000256" key="1">
    <source>
        <dbReference type="SAM" id="MobiDB-lite"/>
    </source>
</evidence>
<evidence type="ECO:0000313" key="2">
    <source>
        <dbReference type="EMBL" id="SBS80836.1"/>
    </source>
</evidence>
<feature type="compositionally biased region" description="Acidic residues" evidence="1">
    <location>
        <begin position="462"/>
        <end position="501"/>
    </location>
</feature>
<feature type="compositionally biased region" description="Acidic residues" evidence="1">
    <location>
        <begin position="442"/>
        <end position="451"/>
    </location>
</feature>
<evidence type="ECO:0000313" key="3">
    <source>
        <dbReference type="Proteomes" id="UP000078546"/>
    </source>
</evidence>
<sequence>MEIQGDKEKAKLHCALAGMKELVGRSRNERKLDGIYNKQRDILLHKYKQKREKINRDLFLNLSKRKANEVIPFPEIYEKRRKEVNTNLGLKSSIRRNVDDKENKNIQVFRESKVAIQRGNNESGSVTIYKGLYLIMYKHIFSKNKFPKSVYIFINICINYMNNNNKNLFIFCFNELIKVFHEKYLYDNDTKRRHYVYTFYNDNELNIKCMLSFCDKVLNKIIDSKFVIKYKYEENDNDTTGKIKNDNGDTYNNKIKEDWNMPQKNNKSNDTPSKNNPNEHSKTTIIQNGKEENDCTKNNIKHIPLDNKNIVKETPNNVNIIIITRKEKNFLKALKIKIYYLVILFKLNDNFVFNKLMGIYRQIFEEIKNEYKIYEEKVIQDRELRHHLVTEVVQGKHTNGDNYGEADHQEADKEEDEKEEDDEEEDDEEEDGKEKDDQKEDDKEEDDEEEDGKEKDDQKEDDKEEDDEEEDGKEEDGKEEDGKEQDDKEEDDEEEDDEEEDGKEKDDQKEDGKEKDDQKEDGKEKDDQKEDGKEKDDQKEDGKEKDDQKEDDKEAASIAAAAADDAEEHFLRIGESWEIPSDYEVFQIKRSAFVKCLSYLINFINVKWAKTLVESLLQEVYLKKSIFDVCDEILIENLQSTVKANVHKRKNKFESSHVLSIGESLNPVVDARDEKIVSLHGSHVWSSKQMER</sequence>
<feature type="compositionally biased region" description="Acidic residues" evidence="1">
    <location>
        <begin position="412"/>
        <end position="431"/>
    </location>
</feature>
<feature type="region of interest" description="Disordered" evidence="1">
    <location>
        <begin position="239"/>
        <end position="291"/>
    </location>
</feature>
<feature type="compositionally biased region" description="Basic and acidic residues" evidence="1">
    <location>
        <begin position="432"/>
        <end position="441"/>
    </location>
</feature>
<gene>
    <name evidence="2" type="ORF">POVCU1_003240</name>
</gene>
<accession>A0A1A8VPW3</accession>
<dbReference type="Proteomes" id="UP000078546">
    <property type="component" value="Unassembled WGS sequence"/>
</dbReference>
<feature type="compositionally biased region" description="Basic and acidic residues" evidence="1">
    <location>
        <begin position="502"/>
        <end position="555"/>
    </location>
</feature>
<feature type="compositionally biased region" description="Polar residues" evidence="1">
    <location>
        <begin position="262"/>
        <end position="276"/>
    </location>
</feature>
<protein>
    <submittedName>
        <fullName evidence="2">Uncharacterized protein</fullName>
    </submittedName>
</protein>
<proteinExistence type="predicted"/>
<dbReference type="AlphaFoldDB" id="A0A1A8VPW3"/>
<feature type="compositionally biased region" description="Basic and acidic residues" evidence="1">
    <location>
        <begin position="452"/>
        <end position="461"/>
    </location>
</feature>
<feature type="region of interest" description="Disordered" evidence="1">
    <location>
        <begin position="392"/>
        <end position="564"/>
    </location>
</feature>